<dbReference type="NCBIfam" id="NF045734">
    <property type="entry name" value="StyOxIsoStyC"/>
    <property type="match status" value="1"/>
</dbReference>
<evidence type="ECO:0008006" key="4">
    <source>
        <dbReference type="Google" id="ProtNLM"/>
    </source>
</evidence>
<feature type="transmembrane region" description="Helical" evidence="1">
    <location>
        <begin position="87"/>
        <end position="106"/>
    </location>
</feature>
<feature type="transmembrane region" description="Helical" evidence="1">
    <location>
        <begin position="126"/>
        <end position="149"/>
    </location>
</feature>
<proteinExistence type="predicted"/>
<feature type="transmembrane region" description="Helical" evidence="1">
    <location>
        <begin position="54"/>
        <end position="75"/>
    </location>
</feature>
<keyword evidence="1" id="KW-0472">Membrane</keyword>
<sequence length="161" mass="17498">MNKKQLKMIGHGSIVLIFGLLAGFGLIMDLIGGFEIYPTNVLQFDIPGDSAAWARAHAGGIMNGMLVILVALVMFAMKLPEKPSYQLYWMLIGTGYANTLFYWGGLAAGAHRALTFGNNQLGETSIAGILGLLPAFIFAFVLLVAIWILMKQAFNMAKKNQ</sequence>
<keyword evidence="3" id="KW-1185">Reference proteome</keyword>
<protein>
    <recommendedName>
        <fullName evidence="4">Styrene-oxide isomerase</fullName>
    </recommendedName>
</protein>
<evidence type="ECO:0000256" key="1">
    <source>
        <dbReference type="SAM" id="Phobius"/>
    </source>
</evidence>
<reference evidence="2 3" key="1">
    <citation type="submission" date="2018-10" db="EMBL/GenBank/DDBJ databases">
        <title>Genomic Encyclopedia of Archaeal and Bacterial Type Strains, Phase II (KMG-II): from individual species to whole genera.</title>
        <authorList>
            <person name="Goeker M."/>
        </authorList>
    </citation>
    <scope>NUCLEOTIDE SEQUENCE [LARGE SCALE GENOMIC DNA]</scope>
    <source>
        <strain evidence="2 3">DSM 25230</strain>
    </source>
</reference>
<dbReference type="AlphaFoldDB" id="A0A495DTJ8"/>
<dbReference type="RefSeq" id="WP_121068746.1">
    <property type="nucleotide sequence ID" value="NZ_RBIQ01000010.1"/>
</dbReference>
<accession>A0A495DTJ8</accession>
<organism evidence="2 3">
    <name type="scientific">Maribacter vaceletii</name>
    <dbReference type="NCBI Taxonomy" id="1206816"/>
    <lineage>
        <taxon>Bacteria</taxon>
        <taxon>Pseudomonadati</taxon>
        <taxon>Bacteroidota</taxon>
        <taxon>Flavobacteriia</taxon>
        <taxon>Flavobacteriales</taxon>
        <taxon>Flavobacteriaceae</taxon>
        <taxon>Maribacter</taxon>
    </lineage>
</organism>
<name>A0A495DTJ8_9FLAO</name>
<dbReference type="InterPro" id="IPR058965">
    <property type="entry name" value="SOI/HabA-like"/>
</dbReference>
<dbReference type="Proteomes" id="UP000269412">
    <property type="component" value="Unassembled WGS sequence"/>
</dbReference>
<keyword evidence="1" id="KW-0812">Transmembrane</keyword>
<evidence type="ECO:0000313" key="2">
    <source>
        <dbReference type="EMBL" id="RKR07975.1"/>
    </source>
</evidence>
<dbReference type="InterPro" id="IPR054803">
    <property type="entry name" value="StyOxIsoStyC"/>
</dbReference>
<feature type="transmembrane region" description="Helical" evidence="1">
    <location>
        <begin position="12"/>
        <end position="34"/>
    </location>
</feature>
<evidence type="ECO:0000313" key="3">
    <source>
        <dbReference type="Proteomes" id="UP000269412"/>
    </source>
</evidence>
<dbReference type="OrthoDB" id="512003at2"/>
<gene>
    <name evidence="2" type="ORF">CLV91_2740</name>
</gene>
<dbReference type="Pfam" id="PF26512">
    <property type="entry name" value="SOI"/>
    <property type="match status" value="1"/>
</dbReference>
<keyword evidence="1" id="KW-1133">Transmembrane helix</keyword>
<dbReference type="EMBL" id="RBIQ01000010">
    <property type="protein sequence ID" value="RKR07975.1"/>
    <property type="molecule type" value="Genomic_DNA"/>
</dbReference>
<comment type="caution">
    <text evidence="2">The sequence shown here is derived from an EMBL/GenBank/DDBJ whole genome shotgun (WGS) entry which is preliminary data.</text>
</comment>